<protein>
    <submittedName>
        <fullName evidence="2">Glycosyltransferase family 2 protein</fullName>
        <ecNumber evidence="2">2.4.-.-</ecNumber>
    </submittedName>
</protein>
<dbReference type="RefSeq" id="WP_316661358.1">
    <property type="nucleotide sequence ID" value="NZ_JAWHTF010000002.1"/>
</dbReference>
<dbReference type="Proteomes" id="UP001268651">
    <property type="component" value="Unassembled WGS sequence"/>
</dbReference>
<keyword evidence="2" id="KW-0808">Transferase</keyword>
<sequence length="315" mass="37791">MTPLVSVIIPVFNREKLILETLESISAQSYEHWECLVIDDRSTDLTVNEIKKYLTKDNRVKVFIRPSNKPKGANACRNYGLELSNGTYINWFDSDDIMHPDKIRLQIEALESSNNPFCVCQSYIFKNDIKNVIGFQTDFITSKSPFDDFLTKKIVWLTQSPIFRKDFLIENDYLFDEDLQAGQDWEMFSRILFNNSNYIPIEKPLVYLRQHKNNTSRGKNEEQLWYYFLARYKIYVKFKDSLSFENIEYLKCYFLNSFKLLLRYKQYNKSYNVWKMALITDKTYTIKQHFYFILSMLSFVMFRKGDKFINKLERK</sequence>
<reference evidence="2 3" key="1">
    <citation type="submission" date="2023-10" db="EMBL/GenBank/DDBJ databases">
        <title>Marimonas sp. nov. isolated from tidal mud flat.</title>
        <authorList>
            <person name="Jaincy N.J."/>
            <person name="Srinivasan S."/>
            <person name="Lee S.-S."/>
        </authorList>
    </citation>
    <scope>NUCLEOTIDE SEQUENCE [LARGE SCALE GENOMIC DNA]</scope>
    <source>
        <strain evidence="2 3">MJ-SS3</strain>
    </source>
</reference>
<organism evidence="2 3">
    <name type="scientific">Gilvirhabdus luticola</name>
    <dbReference type="NCBI Taxonomy" id="3079858"/>
    <lineage>
        <taxon>Bacteria</taxon>
        <taxon>Pseudomonadati</taxon>
        <taxon>Bacteroidota</taxon>
        <taxon>Flavobacteriia</taxon>
        <taxon>Flavobacteriales</taxon>
        <taxon>Flavobacteriaceae</taxon>
        <taxon>Gilvirhabdus</taxon>
    </lineage>
</organism>
<gene>
    <name evidence="2" type="ORF">RXV94_04840</name>
</gene>
<dbReference type="EMBL" id="JAWHTF010000002">
    <property type="protein sequence ID" value="MDU8885478.1"/>
    <property type="molecule type" value="Genomic_DNA"/>
</dbReference>
<proteinExistence type="predicted"/>
<comment type="caution">
    <text evidence="2">The sequence shown here is derived from an EMBL/GenBank/DDBJ whole genome shotgun (WGS) entry which is preliminary data.</text>
</comment>
<dbReference type="GO" id="GO:0016757">
    <property type="term" value="F:glycosyltransferase activity"/>
    <property type="evidence" value="ECO:0007669"/>
    <property type="project" value="UniProtKB-KW"/>
</dbReference>
<dbReference type="PANTHER" id="PTHR22916">
    <property type="entry name" value="GLYCOSYLTRANSFERASE"/>
    <property type="match status" value="1"/>
</dbReference>
<dbReference type="InterPro" id="IPR029044">
    <property type="entry name" value="Nucleotide-diphossugar_trans"/>
</dbReference>
<dbReference type="SUPFAM" id="SSF53448">
    <property type="entry name" value="Nucleotide-diphospho-sugar transferases"/>
    <property type="match status" value="1"/>
</dbReference>
<dbReference type="EC" id="2.4.-.-" evidence="2"/>
<keyword evidence="3" id="KW-1185">Reference proteome</keyword>
<evidence type="ECO:0000313" key="2">
    <source>
        <dbReference type="EMBL" id="MDU8885478.1"/>
    </source>
</evidence>
<dbReference type="InterPro" id="IPR001173">
    <property type="entry name" value="Glyco_trans_2-like"/>
</dbReference>
<dbReference type="CDD" id="cd00761">
    <property type="entry name" value="Glyco_tranf_GTA_type"/>
    <property type="match status" value="1"/>
</dbReference>
<keyword evidence="2" id="KW-0328">Glycosyltransferase</keyword>
<evidence type="ECO:0000259" key="1">
    <source>
        <dbReference type="Pfam" id="PF00535"/>
    </source>
</evidence>
<accession>A0ABU3U4Z1</accession>
<name>A0ABU3U4Z1_9FLAO</name>
<feature type="domain" description="Glycosyltransferase 2-like" evidence="1">
    <location>
        <begin position="6"/>
        <end position="130"/>
    </location>
</feature>
<evidence type="ECO:0000313" key="3">
    <source>
        <dbReference type="Proteomes" id="UP001268651"/>
    </source>
</evidence>
<dbReference type="PANTHER" id="PTHR22916:SF3">
    <property type="entry name" value="UDP-GLCNAC:BETAGAL BETA-1,3-N-ACETYLGLUCOSAMINYLTRANSFERASE-LIKE PROTEIN 1"/>
    <property type="match status" value="1"/>
</dbReference>
<dbReference type="Gene3D" id="3.90.550.10">
    <property type="entry name" value="Spore Coat Polysaccharide Biosynthesis Protein SpsA, Chain A"/>
    <property type="match status" value="1"/>
</dbReference>
<dbReference type="Pfam" id="PF00535">
    <property type="entry name" value="Glycos_transf_2"/>
    <property type="match status" value="1"/>
</dbReference>